<dbReference type="CDD" id="cd05387">
    <property type="entry name" value="BY-kinase"/>
    <property type="match status" value="1"/>
</dbReference>
<proteinExistence type="predicted"/>
<dbReference type="Gene3D" id="3.40.50.300">
    <property type="entry name" value="P-loop containing nucleotide triphosphate hydrolases"/>
    <property type="match status" value="1"/>
</dbReference>
<evidence type="ECO:0000256" key="7">
    <source>
        <dbReference type="ARBA" id="ARBA00023136"/>
    </source>
</evidence>
<dbReference type="Pfam" id="PF02706">
    <property type="entry name" value="Wzz"/>
    <property type="match status" value="1"/>
</dbReference>
<organism evidence="11 12">
    <name type="scientific">Candidatus Methylumidiphilus alinenensis</name>
    <dbReference type="NCBI Taxonomy" id="2202197"/>
    <lineage>
        <taxon>Bacteria</taxon>
        <taxon>Pseudomonadati</taxon>
        <taxon>Pseudomonadota</taxon>
        <taxon>Gammaproteobacteria</taxon>
        <taxon>Methylococcales</taxon>
        <taxon>Candidatus Methylumidiphilus</taxon>
    </lineage>
</organism>
<dbReference type="InterPro" id="IPR003856">
    <property type="entry name" value="LPS_length_determ_N"/>
</dbReference>
<feature type="transmembrane region" description="Helical" evidence="8">
    <location>
        <begin position="465"/>
        <end position="485"/>
    </location>
</feature>
<evidence type="ECO:0000313" key="11">
    <source>
        <dbReference type="EMBL" id="PZN81989.1"/>
    </source>
</evidence>
<feature type="domain" description="Tyrosine-protein kinase G-rich" evidence="10">
    <location>
        <begin position="408"/>
        <end position="484"/>
    </location>
</feature>
<evidence type="ECO:0008006" key="13">
    <source>
        <dbReference type="Google" id="ProtNLM"/>
    </source>
</evidence>
<keyword evidence="4" id="KW-0547">Nucleotide-binding</keyword>
<evidence type="ECO:0000256" key="3">
    <source>
        <dbReference type="ARBA" id="ARBA00022692"/>
    </source>
</evidence>
<dbReference type="Proteomes" id="UP000249396">
    <property type="component" value="Unassembled WGS sequence"/>
</dbReference>
<dbReference type="Pfam" id="PF13807">
    <property type="entry name" value="GNVR"/>
    <property type="match status" value="1"/>
</dbReference>
<evidence type="ECO:0000256" key="2">
    <source>
        <dbReference type="ARBA" id="ARBA00022475"/>
    </source>
</evidence>
<evidence type="ECO:0000313" key="12">
    <source>
        <dbReference type="Proteomes" id="UP000249396"/>
    </source>
</evidence>
<dbReference type="InterPro" id="IPR027417">
    <property type="entry name" value="P-loop_NTPase"/>
</dbReference>
<evidence type="ECO:0000256" key="5">
    <source>
        <dbReference type="ARBA" id="ARBA00022840"/>
    </source>
</evidence>
<dbReference type="InterPro" id="IPR005702">
    <property type="entry name" value="Wzc-like_C"/>
</dbReference>
<dbReference type="PANTHER" id="PTHR32309:SF13">
    <property type="entry name" value="FERRIC ENTEROBACTIN TRANSPORT PROTEIN FEPE"/>
    <property type="match status" value="1"/>
</dbReference>
<accession>A0A2W4RJY6</accession>
<comment type="subcellular location">
    <subcellularLocation>
        <location evidence="1">Cell membrane</location>
        <topology evidence="1">Multi-pass membrane protein</topology>
    </subcellularLocation>
</comment>
<sequence>MGALTSQKEGKRALRLTPEIDLIGGFDDEEIDLKQYWHLLRKYLWTILGISLLVALLVALFVSSLRPVYRSTATMLVEGQGNKGLSLEEIYRADAYQNEYFQTQVEILKSRDLAHKVIARLKLGEKPEFLGYPEEKKKPLLPWREWLAWMPALISLKSTDEAKNSLVPDPEEKIIADFKKRLTAVPRRNTELVDISFESNDPRLAKDIVNVLGEVFIESNIETRVSVTRKGSEWLGERLQALREKLSASEKQLQDYLEKEHLVDLEGVMTLTSKEVDSNSQRLAEARSKRAAEENLYSKIRSLGDNIYKNVEAVPEIYQDASVQSLKEKEAEIQGKISDLGQRYGPDHPSMVSARSELESVNALLRRQISTIVSGIKNRYDVAKADEQAALNSLETNKSQVQVIGRKQGMVRELQQQVDSNKKLYETFFDRFKETSEGADLKAPNIRFIDRGNLSVEPVKPKKTMIVGLSFGGTAFICILLALLLERVDSTLKTPEDVETRIGAGVAVLGVIPLFKQSKRKVDNLEVGRIMLAQPKSGFSEAVRTVRTSMVLSALDNQHNAWLITSSIPGEGKTTLAMNIGFAMAQMETGGVILLEGDLRRATLAKRLDLPSRAMGLSHFLAHEAELDACIHTIHDSKLKIMPAGLIPPNPSELLSSHRFTLLLDALQARFSIILIDSPPVHNVSDAYLLAQYVQSVIYIVHADKTPVDIVKRGIKGLQHFGDKMPSIILNKIDFDKTHRYGGYYNNYYYQHYYAKNPYGDDDTPVESGKQA</sequence>
<dbReference type="InterPro" id="IPR032807">
    <property type="entry name" value="GNVR"/>
</dbReference>
<dbReference type="EMBL" id="QJPH01000241">
    <property type="protein sequence ID" value="PZN81989.1"/>
    <property type="molecule type" value="Genomic_DNA"/>
</dbReference>
<dbReference type="SUPFAM" id="SSF52540">
    <property type="entry name" value="P-loop containing nucleoside triphosphate hydrolases"/>
    <property type="match status" value="1"/>
</dbReference>
<dbReference type="PANTHER" id="PTHR32309">
    <property type="entry name" value="TYROSINE-PROTEIN KINASE"/>
    <property type="match status" value="1"/>
</dbReference>
<keyword evidence="3 8" id="KW-0812">Transmembrane</keyword>
<keyword evidence="7 8" id="KW-0472">Membrane</keyword>
<evidence type="ECO:0000256" key="6">
    <source>
        <dbReference type="ARBA" id="ARBA00022989"/>
    </source>
</evidence>
<dbReference type="GO" id="GO:0004713">
    <property type="term" value="F:protein tyrosine kinase activity"/>
    <property type="evidence" value="ECO:0007669"/>
    <property type="project" value="TreeGrafter"/>
</dbReference>
<dbReference type="InterPro" id="IPR050445">
    <property type="entry name" value="Bact_polysacc_biosynth/exp"/>
</dbReference>
<evidence type="ECO:0000256" key="8">
    <source>
        <dbReference type="SAM" id="Phobius"/>
    </source>
</evidence>
<gene>
    <name evidence="11" type="ORF">DM484_07235</name>
</gene>
<feature type="transmembrane region" description="Helical" evidence="8">
    <location>
        <begin position="43"/>
        <end position="62"/>
    </location>
</feature>
<keyword evidence="5" id="KW-0067">ATP-binding</keyword>
<evidence type="ECO:0000256" key="4">
    <source>
        <dbReference type="ARBA" id="ARBA00022741"/>
    </source>
</evidence>
<evidence type="ECO:0000259" key="9">
    <source>
        <dbReference type="Pfam" id="PF02706"/>
    </source>
</evidence>
<comment type="caution">
    <text evidence="11">The sequence shown here is derived from an EMBL/GenBank/DDBJ whole genome shotgun (WGS) entry which is preliminary data.</text>
</comment>
<keyword evidence="6 8" id="KW-1133">Transmembrane helix</keyword>
<evidence type="ECO:0000256" key="1">
    <source>
        <dbReference type="ARBA" id="ARBA00004651"/>
    </source>
</evidence>
<dbReference type="GO" id="GO:0005524">
    <property type="term" value="F:ATP binding"/>
    <property type="evidence" value="ECO:0007669"/>
    <property type="project" value="UniProtKB-KW"/>
</dbReference>
<feature type="domain" description="Polysaccharide chain length determinant N-terminal" evidence="9">
    <location>
        <begin position="29"/>
        <end position="120"/>
    </location>
</feature>
<dbReference type="GO" id="GO:0005886">
    <property type="term" value="C:plasma membrane"/>
    <property type="evidence" value="ECO:0007669"/>
    <property type="project" value="UniProtKB-SubCell"/>
</dbReference>
<dbReference type="AlphaFoldDB" id="A0A2W4RJY6"/>
<name>A0A2W4RJY6_9GAMM</name>
<reference evidence="11 12" key="1">
    <citation type="journal article" date="2018" name="Aquat. Microb. Ecol.">
        <title>Gammaproteobacterial methanotrophs dominate.</title>
        <authorList>
            <person name="Rissanen A.J."/>
            <person name="Saarenheimo J."/>
            <person name="Tiirola M."/>
            <person name="Peura S."/>
            <person name="Aalto S.L."/>
            <person name="Karvinen A."/>
            <person name="Nykanen H."/>
        </authorList>
    </citation>
    <scope>NUCLEOTIDE SEQUENCE [LARGE SCALE GENOMIC DNA]</scope>
    <source>
        <strain evidence="11">AMbin10</strain>
    </source>
</reference>
<dbReference type="NCBIfam" id="TIGR01007">
    <property type="entry name" value="eps_fam"/>
    <property type="match status" value="1"/>
</dbReference>
<evidence type="ECO:0000259" key="10">
    <source>
        <dbReference type="Pfam" id="PF13807"/>
    </source>
</evidence>
<keyword evidence="2" id="KW-1003">Cell membrane</keyword>
<protein>
    <recommendedName>
        <fullName evidence="13">Capsular biosynthesis protein</fullName>
    </recommendedName>
</protein>